<dbReference type="InterPro" id="IPR020846">
    <property type="entry name" value="MFS_dom"/>
</dbReference>
<keyword evidence="2" id="KW-0813">Transport</keyword>
<sequence length="471" mass="51160">MFKQTQKFPKELVTIAWVLVLGTMAPMLDSTMVNIAINQLGQEFQASLGLVQWVMISFILAMGAAVPFSSWLVDRFSGRTIYLWSEIGFGLASLLAGLSANIYMLISMRIIQGLFSGLLITVMFTLLVELFGGAKMGQVMSIIGVPMTLGPMLGPMLGPIFGGLIVQTSSWRWMFFVNVPIVMIAIIGLIRMVPKSSPQRRLDHFDFLGITLLVVIAVSLILGITKASMTGTFLQIATLRLVGIGLLASIIYVFYALKTKYTVVLPLHLFKYHNFSGAMLGDLLAGFITTGPMLLFPLYFQDVRGDSLIIAAIALIPQSLGMLMARGMIGRMIDQIGARIVIILGVIITVIGTLPLVYLGQTTASWLLMLIMFIRGIGGAGVKSALQADIYVGIDKIYVGAASIGAKLFEQVGSAFGAAVLATVVTGYTVIHPVNQPNQLIVAYQYGFLYATIFSLLILIPAFMMTNRMKK</sequence>
<dbReference type="InterPro" id="IPR036259">
    <property type="entry name" value="MFS_trans_sf"/>
</dbReference>
<feature type="transmembrane region" description="Helical" evidence="7">
    <location>
        <begin position="81"/>
        <end position="104"/>
    </location>
</feature>
<feature type="domain" description="Major facilitator superfamily (MFS) profile" evidence="8">
    <location>
        <begin position="15"/>
        <end position="470"/>
    </location>
</feature>
<dbReference type="InterPro" id="IPR004638">
    <property type="entry name" value="EmrB-like"/>
</dbReference>
<feature type="transmembrane region" description="Helical" evidence="7">
    <location>
        <begin position="205"/>
        <end position="225"/>
    </location>
</feature>
<feature type="transmembrane region" description="Helical" evidence="7">
    <location>
        <begin position="337"/>
        <end position="358"/>
    </location>
</feature>
<dbReference type="PANTHER" id="PTHR42718">
    <property type="entry name" value="MAJOR FACILITATOR SUPERFAMILY MULTIDRUG TRANSPORTER MFSC"/>
    <property type="match status" value="1"/>
</dbReference>
<evidence type="ECO:0000256" key="6">
    <source>
        <dbReference type="ARBA" id="ARBA00023136"/>
    </source>
</evidence>
<feature type="transmembrane region" description="Helical" evidence="7">
    <location>
        <begin position="49"/>
        <end position="69"/>
    </location>
</feature>
<dbReference type="PANTHER" id="PTHR42718:SF46">
    <property type="entry name" value="BLR6921 PROTEIN"/>
    <property type="match status" value="1"/>
</dbReference>
<evidence type="ECO:0000256" key="2">
    <source>
        <dbReference type="ARBA" id="ARBA00022448"/>
    </source>
</evidence>
<dbReference type="PROSITE" id="PS50850">
    <property type="entry name" value="MFS"/>
    <property type="match status" value="1"/>
</dbReference>
<dbReference type="RefSeq" id="WP_190275648.1">
    <property type="nucleotide sequence ID" value="NZ_CP043431.1"/>
</dbReference>
<dbReference type="Gene3D" id="1.20.1250.20">
    <property type="entry name" value="MFS general substrate transporter like domains"/>
    <property type="match status" value="2"/>
</dbReference>
<comment type="subcellular location">
    <subcellularLocation>
        <location evidence="1">Cell membrane</location>
        <topology evidence="1">Multi-pass membrane protein</topology>
    </subcellularLocation>
</comment>
<dbReference type="EMBL" id="CP043431">
    <property type="protein sequence ID" value="QNT64406.1"/>
    <property type="molecule type" value="Genomic_DNA"/>
</dbReference>
<feature type="transmembrane region" description="Helical" evidence="7">
    <location>
        <begin position="12"/>
        <end position="37"/>
    </location>
</feature>
<proteinExistence type="predicted"/>
<evidence type="ECO:0000259" key="8">
    <source>
        <dbReference type="PROSITE" id="PS50850"/>
    </source>
</evidence>
<evidence type="ECO:0000313" key="9">
    <source>
        <dbReference type="EMBL" id="QNT64406.1"/>
    </source>
</evidence>
<dbReference type="GO" id="GO:0005886">
    <property type="term" value="C:plasma membrane"/>
    <property type="evidence" value="ECO:0007669"/>
    <property type="project" value="UniProtKB-SubCell"/>
</dbReference>
<dbReference type="AlphaFoldDB" id="A0A7H1MLS0"/>
<evidence type="ECO:0000256" key="5">
    <source>
        <dbReference type="ARBA" id="ARBA00022989"/>
    </source>
</evidence>
<evidence type="ECO:0000313" key="10">
    <source>
        <dbReference type="Proteomes" id="UP000516446"/>
    </source>
</evidence>
<feature type="transmembrane region" description="Helical" evidence="7">
    <location>
        <begin position="110"/>
        <end position="132"/>
    </location>
</feature>
<feature type="transmembrane region" description="Helical" evidence="7">
    <location>
        <begin position="412"/>
        <end position="431"/>
    </location>
</feature>
<dbReference type="Pfam" id="PF07690">
    <property type="entry name" value="MFS_1"/>
    <property type="match status" value="1"/>
</dbReference>
<keyword evidence="5 7" id="KW-1133">Transmembrane helix</keyword>
<dbReference type="Proteomes" id="UP000516446">
    <property type="component" value="Chromosome"/>
</dbReference>
<keyword evidence="4 7" id="KW-0812">Transmembrane</keyword>
<feature type="transmembrane region" description="Helical" evidence="7">
    <location>
        <begin position="139"/>
        <end position="161"/>
    </location>
</feature>
<dbReference type="InterPro" id="IPR011701">
    <property type="entry name" value="MFS"/>
</dbReference>
<evidence type="ECO:0000256" key="1">
    <source>
        <dbReference type="ARBA" id="ARBA00004651"/>
    </source>
</evidence>
<gene>
    <name evidence="9" type="ORF">FY536_03505</name>
</gene>
<evidence type="ECO:0000256" key="3">
    <source>
        <dbReference type="ARBA" id="ARBA00022475"/>
    </source>
</evidence>
<keyword evidence="6 7" id="KW-0472">Membrane</keyword>
<reference evidence="9 10" key="1">
    <citation type="submission" date="2019-08" db="EMBL/GenBank/DDBJ databases">
        <authorList>
            <person name="Chang H.C."/>
            <person name="Mun S.Y."/>
        </authorList>
    </citation>
    <scope>NUCLEOTIDE SEQUENCE [LARGE SCALE GENOMIC DNA]</scope>
    <source>
        <strain evidence="9 10">SK</strain>
    </source>
</reference>
<feature type="transmembrane region" description="Helical" evidence="7">
    <location>
        <begin position="364"/>
        <end position="382"/>
    </location>
</feature>
<accession>A0A7H1MLS0</accession>
<feature type="transmembrane region" description="Helical" evidence="7">
    <location>
        <begin position="237"/>
        <end position="257"/>
    </location>
</feature>
<feature type="transmembrane region" description="Helical" evidence="7">
    <location>
        <begin position="278"/>
        <end position="301"/>
    </location>
</feature>
<feature type="transmembrane region" description="Helical" evidence="7">
    <location>
        <begin position="307"/>
        <end position="325"/>
    </location>
</feature>
<dbReference type="SUPFAM" id="SSF103473">
    <property type="entry name" value="MFS general substrate transporter"/>
    <property type="match status" value="1"/>
</dbReference>
<protein>
    <submittedName>
        <fullName evidence="9">Multidrug efflux MFS transporter</fullName>
    </submittedName>
</protein>
<feature type="transmembrane region" description="Helical" evidence="7">
    <location>
        <begin position="173"/>
        <end position="193"/>
    </location>
</feature>
<evidence type="ECO:0000256" key="7">
    <source>
        <dbReference type="SAM" id="Phobius"/>
    </source>
</evidence>
<dbReference type="NCBIfam" id="TIGR00711">
    <property type="entry name" value="efflux_EmrB"/>
    <property type="match status" value="1"/>
</dbReference>
<keyword evidence="10" id="KW-1185">Reference proteome</keyword>
<feature type="transmembrane region" description="Helical" evidence="7">
    <location>
        <begin position="443"/>
        <end position="465"/>
    </location>
</feature>
<organism evidence="9 10">
    <name type="scientific">Weissella koreensis</name>
    <dbReference type="NCBI Taxonomy" id="165096"/>
    <lineage>
        <taxon>Bacteria</taxon>
        <taxon>Bacillati</taxon>
        <taxon>Bacillota</taxon>
        <taxon>Bacilli</taxon>
        <taxon>Lactobacillales</taxon>
        <taxon>Lactobacillaceae</taxon>
        <taxon>Weissella</taxon>
    </lineage>
</organism>
<evidence type="ECO:0000256" key="4">
    <source>
        <dbReference type="ARBA" id="ARBA00022692"/>
    </source>
</evidence>
<name>A0A7H1MLS0_9LACO</name>
<keyword evidence="3" id="KW-1003">Cell membrane</keyword>
<dbReference type="GO" id="GO:0022857">
    <property type="term" value="F:transmembrane transporter activity"/>
    <property type="evidence" value="ECO:0007669"/>
    <property type="project" value="InterPro"/>
</dbReference>